<comment type="caution">
    <text evidence="1">The sequence shown here is derived from an EMBL/GenBank/DDBJ whole genome shotgun (WGS) entry which is preliminary data.</text>
</comment>
<keyword evidence="2" id="KW-1185">Reference proteome</keyword>
<dbReference type="Proteomes" id="UP000054721">
    <property type="component" value="Unassembled WGS sequence"/>
</dbReference>
<dbReference type="OrthoDB" id="10536539at2759"/>
<organism evidence="1 2">
    <name type="scientific">Trichinella nativa</name>
    <dbReference type="NCBI Taxonomy" id="6335"/>
    <lineage>
        <taxon>Eukaryota</taxon>
        <taxon>Metazoa</taxon>
        <taxon>Ecdysozoa</taxon>
        <taxon>Nematoda</taxon>
        <taxon>Enoplea</taxon>
        <taxon>Dorylaimia</taxon>
        <taxon>Trichinellida</taxon>
        <taxon>Trichinellidae</taxon>
        <taxon>Trichinella</taxon>
    </lineage>
</organism>
<evidence type="ECO:0000313" key="2">
    <source>
        <dbReference type="Proteomes" id="UP000054721"/>
    </source>
</evidence>
<proteinExistence type="predicted"/>
<accession>A0A0V1KP14</accession>
<dbReference type="AlphaFoldDB" id="A0A0V1KP14"/>
<reference evidence="1 2" key="1">
    <citation type="submission" date="2015-05" db="EMBL/GenBank/DDBJ databases">
        <title>Evolution of Trichinella species and genotypes.</title>
        <authorList>
            <person name="Korhonen P.K."/>
            <person name="Edoardo P."/>
            <person name="Giuseppe L.R."/>
            <person name="Gasser R.B."/>
        </authorList>
    </citation>
    <scope>NUCLEOTIDE SEQUENCE [LARGE SCALE GENOMIC DNA]</scope>
    <source>
        <strain evidence="1">ISS10</strain>
    </source>
</reference>
<protein>
    <submittedName>
        <fullName evidence="1">Uncharacterized protein</fullName>
    </submittedName>
</protein>
<dbReference type="EMBL" id="JYDW01000342">
    <property type="protein sequence ID" value="KRZ49027.1"/>
    <property type="molecule type" value="Genomic_DNA"/>
</dbReference>
<name>A0A0V1KP14_9BILA</name>
<gene>
    <name evidence="1" type="ORF">T02_1186</name>
</gene>
<sequence>MKITQQFQVVSSCLLCLPRLPARGTKRCKKSFNNDNQSSCRNLQNLAEQEQPLSDCLSQKFNKIDSYHNLFFLFPVERPAGRGHLVRFLRDRSSSPVITLGRLVLARVVLSSSCHLPRSYRRSTRTPRSSTY</sequence>
<evidence type="ECO:0000313" key="1">
    <source>
        <dbReference type="EMBL" id="KRZ49027.1"/>
    </source>
</evidence>